<dbReference type="PROSITE" id="PS51820">
    <property type="entry name" value="PA14"/>
    <property type="match status" value="1"/>
</dbReference>
<dbReference type="SUPFAM" id="SSF56988">
    <property type="entry name" value="Anthrax protective antigen"/>
    <property type="match status" value="1"/>
</dbReference>
<keyword evidence="3" id="KW-1185">Reference proteome</keyword>
<accession>A0ABV9PJS6</accession>
<dbReference type="Pfam" id="PF07691">
    <property type="entry name" value="PA14"/>
    <property type="match status" value="1"/>
</dbReference>
<protein>
    <submittedName>
        <fullName evidence="2">T9SS sorting signal type C domain-containing protein</fullName>
    </submittedName>
</protein>
<reference evidence="3" key="1">
    <citation type="journal article" date="2019" name="Int. J. Syst. Evol. Microbiol.">
        <title>The Global Catalogue of Microorganisms (GCM) 10K type strain sequencing project: providing services to taxonomists for standard genome sequencing and annotation.</title>
        <authorList>
            <consortium name="The Broad Institute Genomics Platform"/>
            <consortium name="The Broad Institute Genome Sequencing Center for Infectious Disease"/>
            <person name="Wu L."/>
            <person name="Ma J."/>
        </authorList>
    </citation>
    <scope>NUCLEOTIDE SEQUENCE [LARGE SCALE GENOMIC DNA]</scope>
    <source>
        <strain evidence="3">WYCCWR 13023</strain>
    </source>
</reference>
<dbReference type="InterPro" id="IPR011658">
    <property type="entry name" value="PA14_dom"/>
</dbReference>
<feature type="domain" description="PA14" evidence="1">
    <location>
        <begin position="576"/>
        <end position="729"/>
    </location>
</feature>
<evidence type="ECO:0000313" key="3">
    <source>
        <dbReference type="Proteomes" id="UP001595935"/>
    </source>
</evidence>
<dbReference type="InterPro" id="IPR037524">
    <property type="entry name" value="PA14/GLEYA"/>
</dbReference>
<dbReference type="Proteomes" id="UP001595935">
    <property type="component" value="Unassembled WGS sequence"/>
</dbReference>
<comment type="caution">
    <text evidence="2">The sequence shown here is derived from an EMBL/GenBank/DDBJ whole genome shotgun (WGS) entry which is preliminary data.</text>
</comment>
<evidence type="ECO:0000313" key="2">
    <source>
        <dbReference type="EMBL" id="MFC4749732.1"/>
    </source>
</evidence>
<dbReference type="NCBIfam" id="NF033708">
    <property type="entry name" value="T9SS_Cterm_ChiA"/>
    <property type="match status" value="1"/>
</dbReference>
<dbReference type="Pfam" id="PF17963">
    <property type="entry name" value="Big_9"/>
    <property type="match status" value="2"/>
</dbReference>
<sequence>MKKTLLLFLLLLPFFGFSQIDLVKWNGPTNASPTINSGFTAAVSAGNIDGSSISFSPVQWQGFMGIQWPTSFSIDDTKYFQVSVSAKTGYKIKLNAFKFTYEKDGNGYVYRYQVRYSKDAFATSTLLIDEATASNSGSAKPTKSLDLSNITLYAGETLTLRIYGYKLKSNSDPNSPIFLANENTLGTGGTTPTITGTVSTYDPTILNANNDNIITQEKRAIAFDPLTNDTNYTGATMTYTQPPVNDGTVTNTNNILNFTPATNFKGTTSFTYTLTSGVKTSTATVYIIVTEITPRLIIWNGAIDKPKAVVTDPNIIGNDITAGGLTLITNSGSNSNYFNISNLQNTNALNLNKYIEVSVKPKPNYKLILSEFRFIYNSPNGSTGPTKYQVRYSTDSNFTDGGKILKGETTTVKNTDTEVVMNFPANVTATSLTNQTFYIRIYPYGVTDVSNGYFKIKHDVGGELGPTITGIVDSSNLLIANPDTANTDNKTAINIPILTNDENYDSSTSITSTQPSTGGSVVVNGTSNITFTPTLGFTGTTSFTYTLTKGTSYSSATVTVTVTAPPCIATLTPGINYWKGYVYTYTGDNPAMTTYVGTVAENPNFDRNIDTGTITGDASVEADAFCGTVPSDRFYVRYLMQTNAEAGTYNFNIGGDDGVRLYVDNVLVTVSPSGSWGDHGYNRYTGQYTISTAGTHTFMLEYYEKAGASRVSFLYGLVKGDQSLPYGDNVWNVFGFTQADLNLDNIKTSYAGTYVDSNLNLNSESFWNKKLSPSSSAQWQGAPIQVDNFTLTHRRKGFPCGDYQIQVVSNDDVTEIRIDDVLVFTRSYSTGSVFLDKNYSLNKNSRVEIRLREDGGDANVNVKFIPVETIYNGTGNAPTGVTAITISGSTTLQSDIEVCSCTIKAGATLIIPADKTLTVNENITVATGGKLLVQNGGSLLQNNTSKTMFTGDISSFELQRTSAPVRRYDFTFWSSPVTASSNFTLKKLSPGTLADKYYNYDSATDAWKINYNGTMTMTPGNGYIVRAPQTYSIEIPAVYNASFFGTPNNGDIEITPVATRSYLLGNPYPSAIDADKLIKINSLAGNDIGALYFWTHNSPPSDAVLGDAKYNYTVNDYAVYTLAGGVATGPAKTGGSKPLGKIAAGQAFFATPSTNVKVKFTNDMRVAANNKQFYKTNGSDEIEKNRIWLNLTNAKGAFKQVLVGYVDGATNGWDNNYDGWTMSGNTYLDFYSINDTDKLTVQGRALPFEKTDLIPLGYVTTIAGDFTIAIDHGDGLFTNQAVFLEDKKTGQIIDLRAGNYTFTTAIGTFTDRFVLRYTNKTLGIDDYENIENGVLVTVKDKIIKVLSSKEMIKEVSVYDISGKLLYDKKKVNASELQLSNLQSGNQVLIVKVTLDNDFVVSKKVLLQ</sequence>
<gene>
    <name evidence="2" type="ORF">ACFO5S_19930</name>
</gene>
<dbReference type="RefSeq" id="WP_213259575.1">
    <property type="nucleotide sequence ID" value="NZ_JAGYWA010000008.1"/>
</dbReference>
<dbReference type="EMBL" id="JBHSGV010000008">
    <property type="protein sequence ID" value="MFC4749732.1"/>
    <property type="molecule type" value="Genomic_DNA"/>
</dbReference>
<evidence type="ECO:0000259" key="1">
    <source>
        <dbReference type="PROSITE" id="PS51820"/>
    </source>
</evidence>
<name>A0ABV9PJS6_9FLAO</name>
<organism evidence="2 3">
    <name type="scientific">Flavobacterium branchiicola</name>
    <dbReference type="NCBI Taxonomy" id="1114875"/>
    <lineage>
        <taxon>Bacteria</taxon>
        <taxon>Pseudomonadati</taxon>
        <taxon>Bacteroidota</taxon>
        <taxon>Flavobacteriia</taxon>
        <taxon>Flavobacteriales</taxon>
        <taxon>Flavobacteriaceae</taxon>
        <taxon>Flavobacterium</taxon>
    </lineage>
</organism>
<proteinExistence type="predicted"/>
<dbReference type="Gene3D" id="2.60.40.3440">
    <property type="match status" value="2"/>
</dbReference>